<dbReference type="GO" id="GO:0032259">
    <property type="term" value="P:methylation"/>
    <property type="evidence" value="ECO:0007669"/>
    <property type="project" value="UniProtKB-KW"/>
</dbReference>
<reference evidence="13" key="1">
    <citation type="journal article" date="2023" name="Access Microbiol">
        <title>De-novo genome assembly for Akanthomyces muscarius, a biocontrol agent of insect agricultural pests.</title>
        <authorList>
            <person name="Erdos Z."/>
            <person name="Studholme D.J."/>
            <person name="Raymond B."/>
            <person name="Sharma M."/>
        </authorList>
    </citation>
    <scope>NUCLEOTIDE SEQUENCE</scope>
    <source>
        <strain evidence="13">Ve6</strain>
    </source>
</reference>
<dbReference type="InterPro" id="IPR029063">
    <property type="entry name" value="SAM-dependent_MTases_sf"/>
</dbReference>
<dbReference type="SUPFAM" id="SSF53335">
    <property type="entry name" value="S-adenosyl-L-methionine-dependent methyltransferases"/>
    <property type="match status" value="1"/>
</dbReference>
<dbReference type="EC" id="2.1.1.-" evidence="11"/>
<dbReference type="PROSITE" id="PS51685">
    <property type="entry name" value="SAM_MT_ERG6_SMT"/>
    <property type="match status" value="1"/>
</dbReference>
<comment type="function">
    <text evidence="11">Catalyzes the transfer of methyl groups from S-adenosyl-methionine to the C-24 of sterols.</text>
</comment>
<keyword evidence="14" id="KW-1185">Reference proteome</keyword>
<dbReference type="PANTHER" id="PTHR44068">
    <property type="entry name" value="ZGC:194242"/>
    <property type="match status" value="1"/>
</dbReference>
<dbReference type="GeneID" id="80894118"/>
<proteinExistence type="inferred from homology"/>
<evidence type="ECO:0000256" key="2">
    <source>
        <dbReference type="ARBA" id="ARBA00022679"/>
    </source>
</evidence>
<keyword evidence="1 10" id="KW-0489">Methyltransferase</keyword>
<keyword evidence="4 11" id="KW-0752">Steroid biosynthesis</keyword>
<name>A0A9W8UTP2_AKAMU</name>
<keyword evidence="11" id="KW-0444">Lipid biosynthesis</keyword>
<dbReference type="Pfam" id="PF08498">
    <property type="entry name" value="Sterol_MT_C"/>
    <property type="match status" value="1"/>
</dbReference>
<dbReference type="InterPro" id="IPR050447">
    <property type="entry name" value="Erg6_SMT_methyltransf"/>
</dbReference>
<dbReference type="Pfam" id="PF08241">
    <property type="entry name" value="Methyltransf_11"/>
    <property type="match status" value="1"/>
</dbReference>
<evidence type="ECO:0000256" key="11">
    <source>
        <dbReference type="RuleBase" id="RU362025"/>
    </source>
</evidence>
<dbReference type="KEGG" id="amus:LMH87_006959"/>
<comment type="similarity">
    <text evidence="9 10 11">Belongs to the class I-like SAM-binding methyltransferase superfamily. Erg6/SMT family.</text>
</comment>
<dbReference type="InterPro" id="IPR030384">
    <property type="entry name" value="MeTrfase_SMT"/>
</dbReference>
<dbReference type="GO" id="GO:0003838">
    <property type="term" value="F:sterol 24-C-methyltransferase activity"/>
    <property type="evidence" value="ECO:0007669"/>
    <property type="project" value="TreeGrafter"/>
</dbReference>
<evidence type="ECO:0000313" key="13">
    <source>
        <dbReference type="EMBL" id="KAJ4165324.1"/>
    </source>
</evidence>
<evidence type="ECO:0000256" key="7">
    <source>
        <dbReference type="ARBA" id="ARBA00023221"/>
    </source>
</evidence>
<feature type="domain" description="SAM-dependent methyltransferase Erg6/SMT-type" evidence="12">
    <location>
        <begin position="90"/>
        <end position="387"/>
    </location>
</feature>
<keyword evidence="7 11" id="KW-0753">Steroid metabolism</keyword>
<dbReference type="InterPro" id="IPR013216">
    <property type="entry name" value="Methyltransf_11"/>
</dbReference>
<evidence type="ECO:0000256" key="1">
    <source>
        <dbReference type="ARBA" id="ARBA00022603"/>
    </source>
</evidence>
<evidence type="ECO:0000256" key="4">
    <source>
        <dbReference type="ARBA" id="ARBA00022955"/>
    </source>
</evidence>
<keyword evidence="3 10" id="KW-0949">S-adenosyl-L-methionine</keyword>
<evidence type="ECO:0000256" key="8">
    <source>
        <dbReference type="ARBA" id="ARBA00029435"/>
    </source>
</evidence>
<evidence type="ECO:0000256" key="5">
    <source>
        <dbReference type="ARBA" id="ARBA00023011"/>
    </source>
</evidence>
<keyword evidence="11" id="KW-0443">Lipid metabolism</keyword>
<dbReference type="AlphaFoldDB" id="A0A9W8UTP2"/>
<keyword evidence="6 11" id="KW-1207">Sterol metabolism</keyword>
<gene>
    <name evidence="13" type="ORF">LMH87_006959</name>
</gene>
<accession>A0A9W8UTP2</accession>
<sequence>MCCELRHLPVQIQALLRVDDARNSAFDKALHGDSSKGQGGLRAMMSKDKTARAAAVDEYFQHWDNKTAEDETSAVRQSRTDDYASITRQYYNLATDFYEYAWGGSFHFCRFTYGEPFKQAIARHEHFIATQIGIKRGMKVLDMGCGVGGPARQISSFTGCHVTGININQYQVDRATMYAQRHEMADNLEFVQGDFMSLPFLDNSFDAVYSIEATCHAPSLADVYTEIFRVLKPGGVFGVYEWLMTDVYDNDNMEHRKLRLDIEQGDGIAHLFKISDGKKAMEAAGFELQISRDLAEDVNSASPPWYWPLGSDLRYATTIWDALTVMRMNRWGRVVAHSIFGLLETLRIAPPGTRKTADSLGQAADALVKGGREKLFTPMYLMVGRKAAVSASGE</sequence>
<dbReference type="Proteomes" id="UP001144673">
    <property type="component" value="Chromosome 1"/>
</dbReference>
<organism evidence="13 14">
    <name type="scientific">Akanthomyces muscarius</name>
    <name type="common">Entomopathogenic fungus</name>
    <name type="synonym">Lecanicillium muscarium</name>
    <dbReference type="NCBI Taxonomy" id="2231603"/>
    <lineage>
        <taxon>Eukaryota</taxon>
        <taxon>Fungi</taxon>
        <taxon>Dikarya</taxon>
        <taxon>Ascomycota</taxon>
        <taxon>Pezizomycotina</taxon>
        <taxon>Sordariomycetes</taxon>
        <taxon>Hypocreomycetidae</taxon>
        <taxon>Hypocreales</taxon>
        <taxon>Cordycipitaceae</taxon>
        <taxon>Akanthomyces</taxon>
    </lineage>
</organism>
<evidence type="ECO:0000259" key="12">
    <source>
        <dbReference type="PROSITE" id="PS51685"/>
    </source>
</evidence>
<evidence type="ECO:0000256" key="3">
    <source>
        <dbReference type="ARBA" id="ARBA00022691"/>
    </source>
</evidence>
<dbReference type="EMBL" id="JAJHUN010000001">
    <property type="protein sequence ID" value="KAJ4165324.1"/>
    <property type="molecule type" value="Genomic_DNA"/>
</dbReference>
<evidence type="ECO:0000256" key="10">
    <source>
        <dbReference type="PROSITE-ProRule" id="PRU01022"/>
    </source>
</evidence>
<dbReference type="CDD" id="cd02440">
    <property type="entry name" value="AdoMet_MTases"/>
    <property type="match status" value="1"/>
</dbReference>
<keyword evidence="2 10" id="KW-0808">Transferase</keyword>
<comment type="pathway">
    <text evidence="8">Steroid metabolism; ergosterol biosynthesis.</text>
</comment>
<dbReference type="PANTHER" id="PTHR44068:SF1">
    <property type="entry name" value="HYPOTHETICAL LOC100005854"/>
    <property type="match status" value="1"/>
</dbReference>
<evidence type="ECO:0000256" key="6">
    <source>
        <dbReference type="ARBA" id="ARBA00023166"/>
    </source>
</evidence>
<evidence type="ECO:0000256" key="9">
    <source>
        <dbReference type="ARBA" id="ARBA00038188"/>
    </source>
</evidence>
<evidence type="ECO:0000313" key="14">
    <source>
        <dbReference type="Proteomes" id="UP001144673"/>
    </source>
</evidence>
<dbReference type="Gene3D" id="3.40.50.150">
    <property type="entry name" value="Vaccinia Virus protein VP39"/>
    <property type="match status" value="1"/>
</dbReference>
<protein>
    <recommendedName>
        <fullName evidence="11">Sterol 24-C-methyltransferase</fullName>
        <ecNumber evidence="11">2.1.1.-</ecNumber>
    </recommendedName>
    <alternativeName>
        <fullName evidence="11">Delta(24)-sterol C-methyltransferase</fullName>
    </alternativeName>
</protein>
<keyword evidence="5 11" id="KW-0756">Sterol biosynthesis</keyword>
<dbReference type="RefSeq" id="XP_056060239.1">
    <property type="nucleotide sequence ID" value="XM_056191973.1"/>
</dbReference>
<comment type="caution">
    <text evidence="13">The sequence shown here is derived from an EMBL/GenBank/DDBJ whole genome shotgun (WGS) entry which is preliminary data.</text>
</comment>
<dbReference type="InterPro" id="IPR013705">
    <property type="entry name" value="Sterol_MeTrfase_C"/>
</dbReference>
<dbReference type="GO" id="GO:0005783">
    <property type="term" value="C:endoplasmic reticulum"/>
    <property type="evidence" value="ECO:0007669"/>
    <property type="project" value="TreeGrafter"/>
</dbReference>
<dbReference type="GO" id="GO:0006696">
    <property type="term" value="P:ergosterol biosynthetic process"/>
    <property type="evidence" value="ECO:0007669"/>
    <property type="project" value="TreeGrafter"/>
</dbReference>